<dbReference type="RefSeq" id="WP_052220152.1">
    <property type="nucleotide sequence ID" value="NZ_LHUR01000011.1"/>
</dbReference>
<evidence type="ECO:0000256" key="6">
    <source>
        <dbReference type="ARBA" id="ARBA00023306"/>
    </source>
</evidence>
<organism evidence="8 9">
    <name type="scientific">Clostridium homopropionicum DSM 5847</name>
    <dbReference type="NCBI Taxonomy" id="1121318"/>
    <lineage>
        <taxon>Bacteria</taxon>
        <taxon>Bacillati</taxon>
        <taxon>Bacillota</taxon>
        <taxon>Clostridia</taxon>
        <taxon>Eubacteriales</taxon>
        <taxon>Clostridiaceae</taxon>
        <taxon>Clostridium</taxon>
    </lineage>
</organism>
<name>A0A0L6ZDA6_9CLOT</name>
<keyword evidence="4" id="KW-0132">Cell division</keyword>
<dbReference type="GO" id="GO:0005737">
    <property type="term" value="C:cytoplasm"/>
    <property type="evidence" value="ECO:0007669"/>
    <property type="project" value="UniProtKB-SubCell"/>
</dbReference>
<protein>
    <submittedName>
        <fullName evidence="8">Septum site-determining protein DivIVA</fullName>
    </submittedName>
</protein>
<evidence type="ECO:0000256" key="5">
    <source>
        <dbReference type="ARBA" id="ARBA00023054"/>
    </source>
</evidence>
<evidence type="ECO:0000256" key="3">
    <source>
        <dbReference type="ARBA" id="ARBA00022490"/>
    </source>
</evidence>
<evidence type="ECO:0000256" key="4">
    <source>
        <dbReference type="ARBA" id="ARBA00022618"/>
    </source>
</evidence>
<comment type="caution">
    <text evidence="8">The sequence shown here is derived from an EMBL/GenBank/DDBJ whole genome shotgun (WGS) entry which is preliminary data.</text>
</comment>
<dbReference type="GO" id="GO:0051301">
    <property type="term" value="P:cell division"/>
    <property type="evidence" value="ECO:0007669"/>
    <property type="project" value="UniProtKB-KW"/>
</dbReference>
<keyword evidence="5 7" id="KW-0175">Coiled coil</keyword>
<dbReference type="PANTHER" id="PTHR35794:SF2">
    <property type="entry name" value="CELL DIVISION PROTEIN DIVIVA"/>
    <property type="match status" value="1"/>
</dbReference>
<dbReference type="AlphaFoldDB" id="A0A0L6ZDA6"/>
<dbReference type="InterPro" id="IPR019933">
    <property type="entry name" value="DivIVA_domain"/>
</dbReference>
<dbReference type="InterPro" id="IPR007793">
    <property type="entry name" value="DivIVA_fam"/>
</dbReference>
<evidence type="ECO:0000256" key="7">
    <source>
        <dbReference type="SAM" id="Coils"/>
    </source>
</evidence>
<dbReference type="NCBIfam" id="TIGR03544">
    <property type="entry name" value="DivI1A_domain"/>
    <property type="match status" value="1"/>
</dbReference>
<dbReference type="STRING" id="36844.SAMN04488501_104163"/>
<evidence type="ECO:0000256" key="2">
    <source>
        <dbReference type="ARBA" id="ARBA00009008"/>
    </source>
</evidence>
<evidence type="ECO:0000313" key="8">
    <source>
        <dbReference type="EMBL" id="KOA20969.1"/>
    </source>
</evidence>
<feature type="coiled-coil region" evidence="7">
    <location>
        <begin position="36"/>
        <end position="63"/>
    </location>
</feature>
<keyword evidence="9" id="KW-1185">Reference proteome</keyword>
<proteinExistence type="inferred from homology"/>
<sequence>MIITSMDINNKDFKKNFRGYDCDEVDEFLDKVAEDYETIYKENSLLKDKLELLEEKLKHYSKIEATIQNTLLLAQNAADQARETAKNESGLIIKQANDSSKKIIDKAHNEVIKINEDYEKVKQEFMRFRAKFKNFMSSQLDTFNELERDFLKEYNVGVTSDYSKIEPKGIENKSENVKINEKEIKEFNNNDLEAIKSFFAEDN</sequence>
<dbReference type="Gene3D" id="6.10.250.660">
    <property type="match status" value="1"/>
</dbReference>
<gene>
    <name evidence="8" type="primary">divIVA</name>
    <name evidence="8" type="ORF">CLHOM_05570</name>
</gene>
<keyword evidence="6" id="KW-0131">Cell cycle</keyword>
<comment type="subcellular location">
    <subcellularLocation>
        <location evidence="1">Cytoplasm</location>
    </subcellularLocation>
</comment>
<evidence type="ECO:0000256" key="1">
    <source>
        <dbReference type="ARBA" id="ARBA00004496"/>
    </source>
</evidence>
<comment type="similarity">
    <text evidence="2">Belongs to the DivIVA family.</text>
</comment>
<dbReference type="PANTHER" id="PTHR35794">
    <property type="entry name" value="CELL DIVISION PROTEIN DIVIVA"/>
    <property type="match status" value="1"/>
</dbReference>
<keyword evidence="3" id="KW-0963">Cytoplasm</keyword>
<evidence type="ECO:0000313" key="9">
    <source>
        <dbReference type="Proteomes" id="UP000037043"/>
    </source>
</evidence>
<dbReference type="Proteomes" id="UP000037043">
    <property type="component" value="Unassembled WGS sequence"/>
</dbReference>
<reference evidence="9" key="1">
    <citation type="submission" date="2015-08" db="EMBL/GenBank/DDBJ databases">
        <title>Genome sequence of the strict anaerobe Clostridium homopropionicum LuHBu1 (DSM 5847T).</title>
        <authorList>
            <person name="Poehlein A."/>
            <person name="Beck M."/>
            <person name="Schiel-Bengelsdorf B."/>
            <person name="Bengelsdorf F.R."/>
            <person name="Daniel R."/>
            <person name="Duerre P."/>
        </authorList>
    </citation>
    <scope>NUCLEOTIDE SEQUENCE [LARGE SCALE GENOMIC DNA]</scope>
    <source>
        <strain evidence="9">DSM 5847</strain>
    </source>
</reference>
<accession>A0A0L6ZDA6</accession>
<dbReference type="Pfam" id="PF05103">
    <property type="entry name" value="DivIVA"/>
    <property type="match status" value="1"/>
</dbReference>
<dbReference type="PATRIC" id="fig|1121318.3.peg.560"/>
<dbReference type="EMBL" id="LHUR01000011">
    <property type="protein sequence ID" value="KOA20969.1"/>
    <property type="molecule type" value="Genomic_DNA"/>
</dbReference>